<protein>
    <submittedName>
        <fullName evidence="4">SHOCT domain-containing protein</fullName>
    </submittedName>
</protein>
<dbReference type="InterPro" id="IPR039519">
    <property type="entry name" value="YokE-like_PH"/>
</dbReference>
<dbReference type="Proteomes" id="UP001595735">
    <property type="component" value="Unassembled WGS sequence"/>
</dbReference>
<evidence type="ECO:0000256" key="1">
    <source>
        <dbReference type="SAM" id="MobiDB-lite"/>
    </source>
</evidence>
<sequence>MNTSCALCGLPLTPMDTVLGENKLSDGGILCNKCLNKATAVNKDLVHSLINYNVAEIRELVWGESIEEVEDIEEENVTETSMSHTSITFSHTSVRFSIGKTKPTRSDEIQEQIFALNVKLSSSVNDEVGELAKVLDKDEKLVAIADARYLHNNANGLLVATQRRVVFLNRKFFGSVYKKEFLHQNIHTVSDGKGENPSLLKMITNESTTDFILNSSHATHIFCEAIESYINSSGNKQKQQAANPEFQSPKPVQKEDPSTVFDKLEKLGRLRDNGILTDDEFAEQKKKLLDKL</sequence>
<dbReference type="RefSeq" id="WP_290298198.1">
    <property type="nucleotide sequence ID" value="NZ_JAUFQR010000001.1"/>
</dbReference>
<feature type="domain" description="SHOCT" evidence="2">
    <location>
        <begin position="262"/>
        <end position="289"/>
    </location>
</feature>
<feature type="compositionally biased region" description="Polar residues" evidence="1">
    <location>
        <begin position="234"/>
        <end position="246"/>
    </location>
</feature>
<name>A0ABV7XVY0_9FLAO</name>
<evidence type="ECO:0000313" key="5">
    <source>
        <dbReference type="Proteomes" id="UP001595735"/>
    </source>
</evidence>
<feature type="domain" description="YokE-like PH" evidence="3">
    <location>
        <begin position="135"/>
        <end position="226"/>
    </location>
</feature>
<gene>
    <name evidence="4" type="ORF">ACFONJ_14415</name>
</gene>
<dbReference type="Pfam" id="PF14470">
    <property type="entry name" value="bPH_3"/>
    <property type="match status" value="1"/>
</dbReference>
<dbReference type="InterPro" id="IPR018649">
    <property type="entry name" value="SHOCT"/>
</dbReference>
<reference evidence="5" key="1">
    <citation type="journal article" date="2019" name="Int. J. Syst. Evol. Microbiol.">
        <title>The Global Catalogue of Microorganisms (GCM) 10K type strain sequencing project: providing services to taxonomists for standard genome sequencing and annotation.</title>
        <authorList>
            <consortium name="The Broad Institute Genomics Platform"/>
            <consortium name="The Broad Institute Genome Sequencing Center for Infectious Disease"/>
            <person name="Wu L."/>
            <person name="Ma J."/>
        </authorList>
    </citation>
    <scope>NUCLEOTIDE SEQUENCE [LARGE SCALE GENOMIC DNA]</scope>
    <source>
        <strain evidence="5">CECT 7798</strain>
    </source>
</reference>
<proteinExistence type="predicted"/>
<dbReference type="EMBL" id="JBHRYO010000002">
    <property type="protein sequence ID" value="MFC3757166.1"/>
    <property type="molecule type" value="Genomic_DNA"/>
</dbReference>
<feature type="region of interest" description="Disordered" evidence="1">
    <location>
        <begin position="234"/>
        <end position="258"/>
    </location>
</feature>
<organism evidence="4 5">
    <name type="scientific">Chryseobacterium tructae</name>
    <dbReference type="NCBI Taxonomy" id="1037380"/>
    <lineage>
        <taxon>Bacteria</taxon>
        <taxon>Pseudomonadati</taxon>
        <taxon>Bacteroidota</taxon>
        <taxon>Flavobacteriia</taxon>
        <taxon>Flavobacteriales</taxon>
        <taxon>Weeksellaceae</taxon>
        <taxon>Chryseobacterium group</taxon>
        <taxon>Chryseobacterium</taxon>
    </lineage>
</organism>
<comment type="caution">
    <text evidence="4">The sequence shown here is derived from an EMBL/GenBank/DDBJ whole genome shotgun (WGS) entry which is preliminary data.</text>
</comment>
<accession>A0ABV7XVY0</accession>
<keyword evidence="5" id="KW-1185">Reference proteome</keyword>
<evidence type="ECO:0000259" key="3">
    <source>
        <dbReference type="Pfam" id="PF14470"/>
    </source>
</evidence>
<evidence type="ECO:0000259" key="2">
    <source>
        <dbReference type="Pfam" id="PF09851"/>
    </source>
</evidence>
<evidence type="ECO:0000313" key="4">
    <source>
        <dbReference type="EMBL" id="MFC3757166.1"/>
    </source>
</evidence>
<dbReference type="Pfam" id="PF09851">
    <property type="entry name" value="SHOCT"/>
    <property type="match status" value="1"/>
</dbReference>